<dbReference type="KEGG" id="pbu:L21SP3_02148"/>
<dbReference type="SMART" id="SM00304">
    <property type="entry name" value="HAMP"/>
    <property type="match status" value="1"/>
</dbReference>
<dbReference type="SUPFAM" id="SSF158472">
    <property type="entry name" value="HAMP domain-like"/>
    <property type="match status" value="1"/>
</dbReference>
<evidence type="ECO:0000259" key="10">
    <source>
        <dbReference type="PROSITE" id="PS50109"/>
    </source>
</evidence>
<dbReference type="Pfam" id="PF00512">
    <property type="entry name" value="HisKA"/>
    <property type="match status" value="1"/>
</dbReference>
<dbReference type="SUPFAM" id="SSF55874">
    <property type="entry name" value="ATPase domain of HSP90 chaperone/DNA topoisomerase II/histidine kinase"/>
    <property type="match status" value="1"/>
</dbReference>
<dbReference type="InterPro" id="IPR004358">
    <property type="entry name" value="Sig_transdc_His_kin-like_C"/>
</dbReference>
<evidence type="ECO:0000256" key="2">
    <source>
        <dbReference type="ARBA" id="ARBA00004370"/>
    </source>
</evidence>
<keyword evidence="9" id="KW-1133">Transmembrane helix</keyword>
<evidence type="ECO:0000256" key="4">
    <source>
        <dbReference type="ARBA" id="ARBA00022553"/>
    </source>
</evidence>
<protein>
    <recommendedName>
        <fullName evidence="3">histidine kinase</fullName>
        <ecNumber evidence="3">2.7.13.3</ecNumber>
    </recommendedName>
</protein>
<dbReference type="OrthoDB" id="9813394at2"/>
<dbReference type="Pfam" id="PF00672">
    <property type="entry name" value="HAMP"/>
    <property type="match status" value="1"/>
</dbReference>
<feature type="coiled-coil region" evidence="8">
    <location>
        <begin position="272"/>
        <end position="310"/>
    </location>
</feature>
<evidence type="ECO:0000256" key="9">
    <source>
        <dbReference type="SAM" id="Phobius"/>
    </source>
</evidence>
<dbReference type="PRINTS" id="PR00344">
    <property type="entry name" value="BCTRLSENSOR"/>
</dbReference>
<dbReference type="GO" id="GO:0000155">
    <property type="term" value="F:phosphorelay sensor kinase activity"/>
    <property type="evidence" value="ECO:0007669"/>
    <property type="project" value="InterPro"/>
</dbReference>
<evidence type="ECO:0000256" key="1">
    <source>
        <dbReference type="ARBA" id="ARBA00000085"/>
    </source>
</evidence>
<dbReference type="CDD" id="cd06225">
    <property type="entry name" value="HAMP"/>
    <property type="match status" value="1"/>
</dbReference>
<dbReference type="InterPro" id="IPR050736">
    <property type="entry name" value="Sensor_HK_Regulatory"/>
</dbReference>
<keyword evidence="6 12" id="KW-0418">Kinase</keyword>
<keyword evidence="9" id="KW-0472">Membrane</keyword>
<dbReference type="SMART" id="SM00388">
    <property type="entry name" value="HisKA"/>
    <property type="match status" value="1"/>
</dbReference>
<dbReference type="PANTHER" id="PTHR43711">
    <property type="entry name" value="TWO-COMPONENT HISTIDINE KINASE"/>
    <property type="match status" value="1"/>
</dbReference>
<dbReference type="SUPFAM" id="SSF47384">
    <property type="entry name" value="Homodimeric domain of signal transducing histidine kinase"/>
    <property type="match status" value="1"/>
</dbReference>
<comment type="subcellular location">
    <subcellularLocation>
        <location evidence="2">Membrane</location>
    </subcellularLocation>
</comment>
<dbReference type="Gene3D" id="6.10.340.10">
    <property type="match status" value="1"/>
</dbReference>
<gene>
    <name evidence="12" type="primary">barA</name>
    <name evidence="12" type="ORF">L21SP3_02148</name>
</gene>
<dbReference type="InterPro" id="IPR003594">
    <property type="entry name" value="HATPase_dom"/>
</dbReference>
<evidence type="ECO:0000256" key="7">
    <source>
        <dbReference type="ARBA" id="ARBA00023012"/>
    </source>
</evidence>
<evidence type="ECO:0000256" key="3">
    <source>
        <dbReference type="ARBA" id="ARBA00012438"/>
    </source>
</evidence>
<keyword evidence="5 12" id="KW-0808">Transferase</keyword>
<feature type="transmembrane region" description="Helical" evidence="9">
    <location>
        <begin position="40"/>
        <end position="60"/>
    </location>
</feature>
<evidence type="ECO:0000256" key="5">
    <source>
        <dbReference type="ARBA" id="ARBA00022679"/>
    </source>
</evidence>
<keyword evidence="7" id="KW-0902">Two-component regulatory system</keyword>
<evidence type="ECO:0000313" key="13">
    <source>
        <dbReference type="Proteomes" id="UP000188273"/>
    </source>
</evidence>
<dbReference type="GO" id="GO:0016020">
    <property type="term" value="C:membrane"/>
    <property type="evidence" value="ECO:0007669"/>
    <property type="project" value="UniProtKB-SubCell"/>
</dbReference>
<dbReference type="Proteomes" id="UP000188273">
    <property type="component" value="Chromosome"/>
</dbReference>
<dbReference type="InterPro" id="IPR005467">
    <property type="entry name" value="His_kinase_dom"/>
</dbReference>
<evidence type="ECO:0000313" key="12">
    <source>
        <dbReference type="EMBL" id="AQQ10316.1"/>
    </source>
</evidence>
<keyword evidence="8" id="KW-0175">Coiled coil</keyword>
<dbReference type="Gene3D" id="1.10.287.130">
    <property type="match status" value="1"/>
</dbReference>
<keyword evidence="4" id="KW-0597">Phosphoprotein</keyword>
<dbReference type="EMBL" id="CP019633">
    <property type="protein sequence ID" value="AQQ10316.1"/>
    <property type="molecule type" value="Genomic_DNA"/>
</dbReference>
<dbReference type="STRING" id="1940790.L21SP3_02148"/>
<dbReference type="RefSeq" id="WP_077541410.1">
    <property type="nucleotide sequence ID" value="NZ_CP019633.1"/>
</dbReference>
<dbReference type="CDD" id="cd00082">
    <property type="entry name" value="HisKA"/>
    <property type="match status" value="1"/>
</dbReference>
<dbReference type="Gene3D" id="3.30.565.10">
    <property type="entry name" value="Histidine kinase-like ATPase, C-terminal domain"/>
    <property type="match status" value="1"/>
</dbReference>
<name>A0A1Q2HSS6_9BACT</name>
<keyword evidence="9" id="KW-0812">Transmembrane</keyword>
<dbReference type="InterPro" id="IPR036097">
    <property type="entry name" value="HisK_dim/P_sf"/>
</dbReference>
<dbReference type="EC" id="2.7.13.3" evidence="3"/>
<dbReference type="InterPro" id="IPR003661">
    <property type="entry name" value="HisK_dim/P_dom"/>
</dbReference>
<proteinExistence type="predicted"/>
<dbReference type="InterPro" id="IPR003660">
    <property type="entry name" value="HAMP_dom"/>
</dbReference>
<dbReference type="PROSITE" id="PS50885">
    <property type="entry name" value="HAMP"/>
    <property type="match status" value="1"/>
</dbReference>
<feature type="domain" description="Histidine kinase" evidence="10">
    <location>
        <begin position="320"/>
        <end position="539"/>
    </location>
</feature>
<dbReference type="Pfam" id="PF02518">
    <property type="entry name" value="HATPase_c"/>
    <property type="match status" value="1"/>
</dbReference>
<feature type="domain" description="HAMP" evidence="11">
    <location>
        <begin position="232"/>
        <end position="284"/>
    </location>
</feature>
<organism evidence="12 13">
    <name type="scientific">Sedimentisphaera cyanobacteriorum</name>
    <dbReference type="NCBI Taxonomy" id="1940790"/>
    <lineage>
        <taxon>Bacteria</taxon>
        <taxon>Pseudomonadati</taxon>
        <taxon>Planctomycetota</taxon>
        <taxon>Phycisphaerae</taxon>
        <taxon>Sedimentisphaerales</taxon>
        <taxon>Sedimentisphaeraceae</taxon>
        <taxon>Sedimentisphaera</taxon>
    </lineage>
</organism>
<dbReference type="FunFam" id="3.30.565.10:FF:000010">
    <property type="entry name" value="Sensor histidine kinase RcsC"/>
    <property type="match status" value="1"/>
</dbReference>
<dbReference type="CDD" id="cd16922">
    <property type="entry name" value="HATPase_EvgS-ArcB-TorS-like"/>
    <property type="match status" value="1"/>
</dbReference>
<dbReference type="PANTHER" id="PTHR43711:SF1">
    <property type="entry name" value="HISTIDINE KINASE 1"/>
    <property type="match status" value="1"/>
</dbReference>
<keyword evidence="13" id="KW-1185">Reference proteome</keyword>
<dbReference type="AlphaFoldDB" id="A0A1Q2HSS6"/>
<dbReference type="SMART" id="SM00387">
    <property type="entry name" value="HATPase_c"/>
    <property type="match status" value="1"/>
</dbReference>
<dbReference type="FunFam" id="1.10.287.130:FF:000001">
    <property type="entry name" value="Two-component sensor histidine kinase"/>
    <property type="match status" value="1"/>
</dbReference>
<dbReference type="PROSITE" id="PS50109">
    <property type="entry name" value="HIS_KIN"/>
    <property type="match status" value="1"/>
</dbReference>
<accession>A0A1Q2HSS6</accession>
<sequence length="554" mass="62764">MAKKTQREKSRQRKKLKIQFRLLLKSIDLRPHNVASKCRLQFGLAIIVILTLALLFPYLWMNKLADKAGYDTVVTVSKLVIKNELKGNSDFSEKYIQQEGLRDTKENESFIRWVDLRTAEAEKKADLTKKEKQIIEKLRESSETNMRFWRTKSQEKAYNNLLRLVTNEEVYSNDAIQELNAAGPKQIVGAVIVKLLDENRGKTMLMNKICIIFAGFLAGCGAIITVYVIIQRVILSPIRQLRALVSNVSEGNINARSSIKTNDEYQRFAEGFNQMLDGLRDTQQKLKKANKQLDEKIVELSERNVELFKANKLKNEFLANMSHEFRTPLNAIIGFSDLLRDNTPRSQEKISRYAGNISESGRNLLSMINDLLDLAKAEAGRLELRIDKTSIPELCRGVVSFFYGMVQKKNISLELEVDDEIPIIKTDASKVQQILYNFISNAIKFTPEEGEIKMDVMMADEKTVRISVTDTGCGIPKNQQESIFGKFRQLDGSITRMVPGSGLGLAISKELANLLAANIGVESEPERGATFYLEIPVILEEADEEDGEKQNPNQ</sequence>
<evidence type="ECO:0000256" key="8">
    <source>
        <dbReference type="SAM" id="Coils"/>
    </source>
</evidence>
<evidence type="ECO:0000259" key="11">
    <source>
        <dbReference type="PROSITE" id="PS50885"/>
    </source>
</evidence>
<evidence type="ECO:0000256" key="6">
    <source>
        <dbReference type="ARBA" id="ARBA00022777"/>
    </source>
</evidence>
<reference evidence="13" key="1">
    <citation type="submission" date="2017-02" db="EMBL/GenBank/DDBJ databases">
        <title>Comparative genomics and description of representatives of a novel lineage of planctomycetes thriving in anoxic sediments.</title>
        <authorList>
            <person name="Spring S."/>
            <person name="Bunk B."/>
            <person name="Sproer C."/>
            <person name="Klenk H.-P."/>
        </authorList>
    </citation>
    <scope>NUCLEOTIDE SEQUENCE [LARGE SCALE GENOMIC DNA]</scope>
    <source>
        <strain evidence="13">L21-RPul-D3</strain>
    </source>
</reference>
<dbReference type="InterPro" id="IPR036890">
    <property type="entry name" value="HATPase_C_sf"/>
</dbReference>
<feature type="transmembrane region" description="Helical" evidence="9">
    <location>
        <begin position="209"/>
        <end position="230"/>
    </location>
</feature>
<comment type="catalytic activity">
    <reaction evidence="1">
        <text>ATP + protein L-histidine = ADP + protein N-phospho-L-histidine.</text>
        <dbReference type="EC" id="2.7.13.3"/>
    </reaction>
</comment>